<dbReference type="Proteomes" id="UP001292079">
    <property type="component" value="Unassembled WGS sequence"/>
</dbReference>
<comment type="caution">
    <text evidence="4">The sequence shown here is derived from an EMBL/GenBank/DDBJ whole genome shotgun (WGS) entry which is preliminary data.</text>
</comment>
<evidence type="ECO:0000256" key="1">
    <source>
        <dbReference type="ARBA" id="ARBA00010343"/>
    </source>
</evidence>
<accession>A0AAE1Z5T8</accession>
<feature type="region of interest" description="Disordered" evidence="2">
    <location>
        <begin position="1"/>
        <end position="155"/>
    </location>
</feature>
<dbReference type="SUPFAM" id="SSF47113">
    <property type="entry name" value="Histone-fold"/>
    <property type="match status" value="1"/>
</dbReference>
<evidence type="ECO:0000313" key="4">
    <source>
        <dbReference type="EMBL" id="KAK4468111.1"/>
    </source>
</evidence>
<dbReference type="Gene3D" id="1.10.20.10">
    <property type="entry name" value="Histone, subunit A"/>
    <property type="match status" value="1"/>
</dbReference>
<dbReference type="InterPro" id="IPR000164">
    <property type="entry name" value="Histone_H3/CENP-A"/>
</dbReference>
<dbReference type="EMBL" id="JALJAT010000007">
    <property type="protein sequence ID" value="KAK4468111.1"/>
    <property type="molecule type" value="Genomic_DNA"/>
</dbReference>
<feature type="compositionally biased region" description="Polar residues" evidence="2">
    <location>
        <begin position="48"/>
        <end position="80"/>
    </location>
</feature>
<keyword evidence="5" id="KW-1185">Reference proteome</keyword>
<evidence type="ECO:0000259" key="3">
    <source>
        <dbReference type="Pfam" id="PF00125"/>
    </source>
</evidence>
<protein>
    <recommendedName>
        <fullName evidence="3">Core Histone H2A/H2B/H3 domain-containing protein</fullName>
    </recommendedName>
</protein>
<comment type="similarity">
    <text evidence="1">Belongs to the histone H3 family.</text>
</comment>
<dbReference type="InterPro" id="IPR007125">
    <property type="entry name" value="H2A/H2B/H3"/>
</dbReference>
<dbReference type="GO" id="GO:0003677">
    <property type="term" value="F:DNA binding"/>
    <property type="evidence" value="ECO:0007669"/>
    <property type="project" value="InterPro"/>
</dbReference>
<name>A0AAE1Z5T8_SCHME</name>
<dbReference type="GO" id="GO:0000786">
    <property type="term" value="C:nucleosome"/>
    <property type="evidence" value="ECO:0007669"/>
    <property type="project" value="InterPro"/>
</dbReference>
<reference evidence="4" key="2">
    <citation type="journal article" date="2023" name="Infect Dis Poverty">
        <title>Chromosome-scale genome of the human blood fluke Schistosoma mekongi and its implications for public health.</title>
        <authorList>
            <person name="Zhou M."/>
            <person name="Xu L."/>
            <person name="Xu D."/>
            <person name="Chen W."/>
            <person name="Khan J."/>
            <person name="Hu Y."/>
            <person name="Huang H."/>
            <person name="Wei H."/>
            <person name="Zhang Y."/>
            <person name="Chusongsang P."/>
            <person name="Tanasarnprasert K."/>
            <person name="Hu X."/>
            <person name="Limpanont Y."/>
            <person name="Lv Z."/>
        </authorList>
    </citation>
    <scope>NUCLEOTIDE SEQUENCE</scope>
    <source>
        <strain evidence="4">LV_2022a</strain>
    </source>
</reference>
<dbReference type="CDD" id="cd22911">
    <property type="entry name" value="HFD_H3"/>
    <property type="match status" value="1"/>
</dbReference>
<feature type="domain" description="Core Histone H2A/H2B/H3" evidence="3">
    <location>
        <begin position="159"/>
        <end position="246"/>
    </location>
</feature>
<feature type="compositionally biased region" description="Polar residues" evidence="2">
    <location>
        <begin position="87"/>
        <end position="97"/>
    </location>
</feature>
<evidence type="ECO:0000313" key="5">
    <source>
        <dbReference type="Proteomes" id="UP001292079"/>
    </source>
</evidence>
<gene>
    <name evidence="4" type="ORF">MN116_008279</name>
</gene>
<proteinExistence type="inferred from homology"/>
<dbReference type="GO" id="GO:0046982">
    <property type="term" value="F:protein heterodimerization activity"/>
    <property type="evidence" value="ECO:0007669"/>
    <property type="project" value="InterPro"/>
</dbReference>
<sequence length="300" mass="34077">MDEISGPVYESTPKNAGRRSIRQANFATPHIPLAGGGNKRPRLIIEQMNVSNQMTPSDDQSEVSTNVSSSRRSANKQLSQPRRVVATGNQPHQNNWVYVNRKESTSRPNTRRFSPTNDQQPRSSGRHLQMVQTQRSKQTAVTPSNSQAKPKKRLPSGVGALKEIRAFQRSTNLLLRKLPFARLVRSITVRTLGPSYLSFRWQAICFLALQEAAEAFIVHLFECAQRCAIHARRVTVMSKDIQLVTHLQNIPTSSQFTQYHAIVSSRQPLEQLARLKQSKNKYIRRDQSRQSDYDDEEESS</sequence>
<reference evidence="4" key="1">
    <citation type="submission" date="2022-04" db="EMBL/GenBank/DDBJ databases">
        <authorList>
            <person name="Xu L."/>
            <person name="Lv Z."/>
        </authorList>
    </citation>
    <scope>NUCLEOTIDE SEQUENCE</scope>
    <source>
        <strain evidence="4">LV_2022a</strain>
    </source>
</reference>
<organism evidence="4 5">
    <name type="scientific">Schistosoma mekongi</name>
    <name type="common">Parasitic worm</name>
    <dbReference type="NCBI Taxonomy" id="38744"/>
    <lineage>
        <taxon>Eukaryota</taxon>
        <taxon>Metazoa</taxon>
        <taxon>Spiralia</taxon>
        <taxon>Lophotrochozoa</taxon>
        <taxon>Platyhelminthes</taxon>
        <taxon>Trematoda</taxon>
        <taxon>Digenea</taxon>
        <taxon>Strigeidida</taxon>
        <taxon>Schistosomatoidea</taxon>
        <taxon>Schistosomatidae</taxon>
        <taxon>Schistosoma</taxon>
    </lineage>
</organism>
<dbReference type="GO" id="GO:0030527">
    <property type="term" value="F:structural constituent of chromatin"/>
    <property type="evidence" value="ECO:0007669"/>
    <property type="project" value="InterPro"/>
</dbReference>
<dbReference type="InterPro" id="IPR009072">
    <property type="entry name" value="Histone-fold"/>
</dbReference>
<dbReference type="AlphaFoldDB" id="A0AAE1Z5T8"/>
<evidence type="ECO:0000256" key="2">
    <source>
        <dbReference type="SAM" id="MobiDB-lite"/>
    </source>
</evidence>
<dbReference type="PANTHER" id="PTHR45810">
    <property type="entry name" value="HISTONE H3.2"/>
    <property type="match status" value="1"/>
</dbReference>
<dbReference type="Pfam" id="PF00125">
    <property type="entry name" value="Histone"/>
    <property type="match status" value="1"/>
</dbReference>
<feature type="compositionally biased region" description="Polar residues" evidence="2">
    <location>
        <begin position="130"/>
        <end position="148"/>
    </location>
</feature>
<dbReference type="SMART" id="SM00428">
    <property type="entry name" value="H3"/>
    <property type="match status" value="1"/>
</dbReference>
<feature type="compositionally biased region" description="Polar residues" evidence="2">
    <location>
        <begin position="106"/>
        <end position="123"/>
    </location>
</feature>